<name>A0A318EH94_9GAMM</name>
<keyword evidence="5 6" id="KW-0472">Membrane</keyword>
<keyword evidence="2" id="KW-1003">Cell membrane</keyword>
<evidence type="ECO:0000256" key="5">
    <source>
        <dbReference type="ARBA" id="ARBA00023136"/>
    </source>
</evidence>
<keyword evidence="3 6" id="KW-0812">Transmembrane</keyword>
<keyword evidence="4 6" id="KW-1133">Transmembrane helix</keyword>
<sequence>MNLDGAALFVAVATAHALGVMSPGPDFAMVTRQSLALGRAAGVWTAAGIGSGILFHVAYGLFGLRWLTQHFPWSLDAIALAGAAFLLWMGVQALRAQPLPADGDMGGRAERGNAWRNYLVGLATNVLNPKATLFFVALFTTVVAGPVSTATMLVLALWLPLSTFAWFATVALLLSHPGLRRGLHRHAHRLDRAMGAVLVLLALAVIARTVCRHSAPRPAAHSQRGSAVRLQPLQALPPARPLVRRQTGRIDDTPHGGEIRTRRGVQIPVLAQAHGVGRAFFEHQDVTRREPARLQHAVVPAGDAMFRDKARHAIDAEAGVDLPARRARLVEL</sequence>
<evidence type="ECO:0000256" key="2">
    <source>
        <dbReference type="ARBA" id="ARBA00022475"/>
    </source>
</evidence>
<keyword evidence="8" id="KW-1185">Reference proteome</keyword>
<evidence type="ECO:0000256" key="4">
    <source>
        <dbReference type="ARBA" id="ARBA00022989"/>
    </source>
</evidence>
<evidence type="ECO:0000256" key="1">
    <source>
        <dbReference type="ARBA" id="ARBA00004651"/>
    </source>
</evidence>
<dbReference type="EMBL" id="QICN01000002">
    <property type="protein sequence ID" value="PXV70175.1"/>
    <property type="molecule type" value="Genomic_DNA"/>
</dbReference>
<gene>
    <name evidence="7" type="ORF">C8D93_10227</name>
</gene>
<dbReference type="GO" id="GO:0015171">
    <property type="term" value="F:amino acid transmembrane transporter activity"/>
    <property type="evidence" value="ECO:0007669"/>
    <property type="project" value="TreeGrafter"/>
</dbReference>
<feature type="transmembrane region" description="Helical" evidence="6">
    <location>
        <begin position="41"/>
        <end position="61"/>
    </location>
</feature>
<feature type="transmembrane region" description="Helical" evidence="6">
    <location>
        <begin position="131"/>
        <end position="147"/>
    </location>
</feature>
<reference evidence="7 8" key="1">
    <citation type="submission" date="2018-04" db="EMBL/GenBank/DDBJ databases">
        <title>Genomic Encyclopedia of Type Strains, Phase IV (KMG-IV): sequencing the most valuable type-strain genomes for metagenomic binning, comparative biology and taxonomic classification.</title>
        <authorList>
            <person name="Goeker M."/>
        </authorList>
    </citation>
    <scope>NUCLEOTIDE SEQUENCE [LARGE SCALE GENOMIC DNA]</scope>
    <source>
        <strain evidence="7 8">DSM 104150</strain>
    </source>
</reference>
<evidence type="ECO:0000313" key="7">
    <source>
        <dbReference type="EMBL" id="PXV70175.1"/>
    </source>
</evidence>
<feature type="transmembrane region" description="Helical" evidence="6">
    <location>
        <begin position="154"/>
        <end position="173"/>
    </location>
</feature>
<proteinExistence type="predicted"/>
<comment type="caution">
    <text evidence="7">The sequence shown here is derived from an EMBL/GenBank/DDBJ whole genome shotgun (WGS) entry which is preliminary data.</text>
</comment>
<accession>A0A318EH94</accession>
<feature type="transmembrane region" description="Helical" evidence="6">
    <location>
        <begin position="73"/>
        <end position="91"/>
    </location>
</feature>
<dbReference type="InterPro" id="IPR001123">
    <property type="entry name" value="LeuE-type"/>
</dbReference>
<dbReference type="Pfam" id="PF01810">
    <property type="entry name" value="LysE"/>
    <property type="match status" value="1"/>
</dbReference>
<protein>
    <submittedName>
        <fullName evidence="7">Threonine/homoserine/homoserine lactone efflux protein</fullName>
    </submittedName>
</protein>
<dbReference type="PANTHER" id="PTHR30086:SF20">
    <property type="entry name" value="ARGININE EXPORTER PROTEIN ARGO-RELATED"/>
    <property type="match status" value="1"/>
</dbReference>
<dbReference type="PANTHER" id="PTHR30086">
    <property type="entry name" value="ARGININE EXPORTER PROTEIN ARGO"/>
    <property type="match status" value="1"/>
</dbReference>
<dbReference type="GO" id="GO:0005886">
    <property type="term" value="C:plasma membrane"/>
    <property type="evidence" value="ECO:0007669"/>
    <property type="project" value="UniProtKB-SubCell"/>
</dbReference>
<evidence type="ECO:0000256" key="6">
    <source>
        <dbReference type="SAM" id="Phobius"/>
    </source>
</evidence>
<feature type="transmembrane region" description="Helical" evidence="6">
    <location>
        <begin position="193"/>
        <end position="211"/>
    </location>
</feature>
<dbReference type="AlphaFoldDB" id="A0A318EH94"/>
<comment type="subcellular location">
    <subcellularLocation>
        <location evidence="1">Cell membrane</location>
        <topology evidence="1">Multi-pass membrane protein</topology>
    </subcellularLocation>
</comment>
<dbReference type="Proteomes" id="UP000248330">
    <property type="component" value="Unassembled WGS sequence"/>
</dbReference>
<evidence type="ECO:0000256" key="3">
    <source>
        <dbReference type="ARBA" id="ARBA00022692"/>
    </source>
</evidence>
<organism evidence="7 8">
    <name type="scientific">Sinimarinibacterium flocculans</name>
    <dbReference type="NCBI Taxonomy" id="985250"/>
    <lineage>
        <taxon>Bacteria</taxon>
        <taxon>Pseudomonadati</taxon>
        <taxon>Pseudomonadota</taxon>
        <taxon>Gammaproteobacteria</taxon>
        <taxon>Nevskiales</taxon>
        <taxon>Nevskiaceae</taxon>
        <taxon>Sinimarinibacterium</taxon>
    </lineage>
</organism>
<evidence type="ECO:0000313" key="8">
    <source>
        <dbReference type="Proteomes" id="UP000248330"/>
    </source>
</evidence>